<reference evidence="3 4" key="1">
    <citation type="journal article" date="2018" name="ISME J.">
        <title>A methanotrophic archaeon couples anaerobic oxidation of methane to Fe(III) reduction.</title>
        <authorList>
            <person name="Cai C."/>
            <person name="Leu A.O."/>
            <person name="Xie G.J."/>
            <person name="Guo J."/>
            <person name="Feng Y."/>
            <person name="Zhao J.X."/>
            <person name="Tyson G.W."/>
            <person name="Yuan Z."/>
            <person name="Hu S."/>
        </authorList>
    </citation>
    <scope>NUCLEOTIDE SEQUENCE [LARGE SCALE GENOMIC DNA]</scope>
    <source>
        <strain evidence="3">FeB_12</strain>
    </source>
</reference>
<organism evidence="3 4">
    <name type="scientific">candidate division GN15 bacterium</name>
    <dbReference type="NCBI Taxonomy" id="2072418"/>
    <lineage>
        <taxon>Bacteria</taxon>
        <taxon>candidate division GN15</taxon>
    </lineage>
</organism>
<feature type="transmembrane region" description="Helical" evidence="1">
    <location>
        <begin position="96"/>
        <end position="117"/>
    </location>
</feature>
<evidence type="ECO:0000256" key="1">
    <source>
        <dbReference type="SAM" id="Phobius"/>
    </source>
</evidence>
<dbReference type="InterPro" id="IPR041916">
    <property type="entry name" value="Anti_sigma_zinc_sf"/>
</dbReference>
<sequence>MRCQKARSYLSAYCRDELTGRDLLAMREHLAGCALCRREEAAVRTIAAATGSIKGPTVSADFNARLLDRIARERFSETRTKAYMPRRTPVFSWPRLVPVASVVMLAVLAFVGSNYLWRDRMMGSSGQQASLDNSYLTVQPVRDREAITNVSPNWSFGSQFVQAERVNRVSGMLTSAAGFADQEPRIVIHFVVPYNNDGRLDLSGLRIRPVLRTYEPAGAVQAKETHTVY</sequence>
<dbReference type="Gene3D" id="1.10.10.1320">
    <property type="entry name" value="Anti-sigma factor, zinc-finger domain"/>
    <property type="match status" value="1"/>
</dbReference>
<dbReference type="InterPro" id="IPR027383">
    <property type="entry name" value="Znf_put"/>
</dbReference>
<name>A0A855X894_9BACT</name>
<feature type="domain" description="Putative zinc-finger" evidence="2">
    <location>
        <begin position="3"/>
        <end position="37"/>
    </location>
</feature>
<comment type="caution">
    <text evidence="3">The sequence shown here is derived from an EMBL/GenBank/DDBJ whole genome shotgun (WGS) entry which is preliminary data.</text>
</comment>
<keyword evidence="1" id="KW-0812">Transmembrane</keyword>
<evidence type="ECO:0000259" key="2">
    <source>
        <dbReference type="Pfam" id="PF13490"/>
    </source>
</evidence>
<dbReference type="EMBL" id="PQAP01000052">
    <property type="protein sequence ID" value="PWB73526.1"/>
    <property type="molecule type" value="Genomic_DNA"/>
</dbReference>
<dbReference type="AlphaFoldDB" id="A0A855X894"/>
<dbReference type="Proteomes" id="UP000250918">
    <property type="component" value="Unassembled WGS sequence"/>
</dbReference>
<proteinExistence type="predicted"/>
<accession>A0A855X894</accession>
<dbReference type="Pfam" id="PF13490">
    <property type="entry name" value="zf-HC2"/>
    <property type="match status" value="1"/>
</dbReference>
<gene>
    <name evidence="3" type="ORF">C3F09_05130</name>
</gene>
<keyword evidence="1" id="KW-1133">Transmembrane helix</keyword>
<protein>
    <recommendedName>
        <fullName evidence="2">Putative zinc-finger domain-containing protein</fullName>
    </recommendedName>
</protein>
<evidence type="ECO:0000313" key="3">
    <source>
        <dbReference type="EMBL" id="PWB73526.1"/>
    </source>
</evidence>
<evidence type="ECO:0000313" key="4">
    <source>
        <dbReference type="Proteomes" id="UP000250918"/>
    </source>
</evidence>
<keyword evidence="1" id="KW-0472">Membrane</keyword>